<evidence type="ECO:0000313" key="4">
    <source>
        <dbReference type="Proteomes" id="UP000714275"/>
    </source>
</evidence>
<dbReference type="Proteomes" id="UP000714275">
    <property type="component" value="Unassembled WGS sequence"/>
</dbReference>
<sequence length="427" mass="47486">MMAGQVMRRLKVKLALAQPATISVASRAHVSLWLPHYQGYLYPFAMSNTPDESPAQLYAEKTWLAGSIVTGVGYGVVLALFWLCLRSLWYRTRVKDADYTRNCFFLVYVCVMFILGSLFMGSISQFTQLAFINDRNFPGGPSAWEVEMFSISVDEISNVSFVLADWCATALMVWRCVIIYRDCGICPWPILGMLGTMLLGSFGKYSTLLCIHIANLAFLSSVLGTLFLYQISSPSSSPFSAAGTTINFTLPYFFFELATNIIVTILIVLRLYFYRLHMKQALLGPRHVAEHTSIESMIVESAAIYSTFSLLFLIPFATKSPVANVFMQVLGETQLIAPLLIIFREAQGNGWISSTSSTASSSKTAVPSAQFSDIEFTSQHMRNVGLKSTDYRDVSSTAEEELNIDNEDNVVEVPRTEEDTSRLPQGA</sequence>
<feature type="transmembrane region" description="Helical" evidence="2">
    <location>
        <begin position="209"/>
        <end position="232"/>
    </location>
</feature>
<comment type="caution">
    <text evidence="3">The sequence shown here is derived from an EMBL/GenBank/DDBJ whole genome shotgun (WGS) entry which is preliminary data.</text>
</comment>
<accession>A0A9P6ZKP6</accession>
<dbReference type="OrthoDB" id="3267806at2759"/>
<proteinExistence type="predicted"/>
<feature type="compositionally biased region" description="Acidic residues" evidence="1">
    <location>
        <begin position="398"/>
        <end position="410"/>
    </location>
</feature>
<feature type="transmembrane region" description="Helical" evidence="2">
    <location>
        <begin position="178"/>
        <end position="202"/>
    </location>
</feature>
<protein>
    <submittedName>
        <fullName evidence="3">Uncharacterized protein</fullName>
    </submittedName>
</protein>
<organism evidence="3 4">
    <name type="scientific">Suillus placidus</name>
    <dbReference type="NCBI Taxonomy" id="48579"/>
    <lineage>
        <taxon>Eukaryota</taxon>
        <taxon>Fungi</taxon>
        <taxon>Dikarya</taxon>
        <taxon>Basidiomycota</taxon>
        <taxon>Agaricomycotina</taxon>
        <taxon>Agaricomycetes</taxon>
        <taxon>Agaricomycetidae</taxon>
        <taxon>Boletales</taxon>
        <taxon>Suillineae</taxon>
        <taxon>Suillaceae</taxon>
        <taxon>Suillus</taxon>
    </lineage>
</organism>
<gene>
    <name evidence="3" type="ORF">EV702DRAFT_1139585</name>
</gene>
<name>A0A9P6ZKP6_9AGAM</name>
<dbReference type="AlphaFoldDB" id="A0A9P6ZKP6"/>
<evidence type="ECO:0000256" key="2">
    <source>
        <dbReference type="SAM" id="Phobius"/>
    </source>
</evidence>
<feature type="transmembrane region" description="Helical" evidence="2">
    <location>
        <begin position="252"/>
        <end position="273"/>
    </location>
</feature>
<evidence type="ECO:0000256" key="1">
    <source>
        <dbReference type="SAM" id="MobiDB-lite"/>
    </source>
</evidence>
<dbReference type="EMBL" id="JABBWD010000066">
    <property type="protein sequence ID" value="KAG1770301.1"/>
    <property type="molecule type" value="Genomic_DNA"/>
</dbReference>
<keyword evidence="4" id="KW-1185">Reference proteome</keyword>
<keyword evidence="2" id="KW-0472">Membrane</keyword>
<keyword evidence="2" id="KW-1133">Transmembrane helix</keyword>
<reference evidence="3" key="1">
    <citation type="journal article" date="2020" name="New Phytol.">
        <title>Comparative genomics reveals dynamic genome evolution in host specialist ectomycorrhizal fungi.</title>
        <authorList>
            <person name="Lofgren L.A."/>
            <person name="Nguyen N.H."/>
            <person name="Vilgalys R."/>
            <person name="Ruytinx J."/>
            <person name="Liao H.L."/>
            <person name="Branco S."/>
            <person name="Kuo A."/>
            <person name="LaButti K."/>
            <person name="Lipzen A."/>
            <person name="Andreopoulos W."/>
            <person name="Pangilinan J."/>
            <person name="Riley R."/>
            <person name="Hundley H."/>
            <person name="Na H."/>
            <person name="Barry K."/>
            <person name="Grigoriev I.V."/>
            <person name="Stajich J.E."/>
            <person name="Kennedy P.G."/>
        </authorList>
    </citation>
    <scope>NUCLEOTIDE SEQUENCE</scope>
    <source>
        <strain evidence="3">DOB743</strain>
    </source>
</reference>
<keyword evidence="2" id="KW-0812">Transmembrane</keyword>
<feature type="region of interest" description="Disordered" evidence="1">
    <location>
        <begin position="395"/>
        <end position="427"/>
    </location>
</feature>
<feature type="transmembrane region" description="Helical" evidence="2">
    <location>
        <begin position="105"/>
        <end position="126"/>
    </location>
</feature>
<feature type="transmembrane region" description="Helical" evidence="2">
    <location>
        <begin position="63"/>
        <end position="85"/>
    </location>
</feature>
<evidence type="ECO:0000313" key="3">
    <source>
        <dbReference type="EMBL" id="KAG1770301.1"/>
    </source>
</evidence>